<dbReference type="AlphaFoldDB" id="D7TUK4"/>
<gene>
    <name evidence="1" type="ordered locus">VIT_14s0030g02000</name>
</gene>
<organism evidence="1 2">
    <name type="scientific">Vitis vinifera</name>
    <name type="common">Grape</name>
    <dbReference type="NCBI Taxonomy" id="29760"/>
    <lineage>
        <taxon>Eukaryota</taxon>
        <taxon>Viridiplantae</taxon>
        <taxon>Streptophyta</taxon>
        <taxon>Embryophyta</taxon>
        <taxon>Tracheophyta</taxon>
        <taxon>Spermatophyta</taxon>
        <taxon>Magnoliopsida</taxon>
        <taxon>eudicotyledons</taxon>
        <taxon>Gunneridae</taxon>
        <taxon>Pentapetalae</taxon>
        <taxon>rosids</taxon>
        <taxon>Vitales</taxon>
        <taxon>Vitaceae</taxon>
        <taxon>Viteae</taxon>
        <taxon>Vitis</taxon>
    </lineage>
</organism>
<sequence length="16" mass="1877">MSENHVPSMITRKIFS</sequence>
<protein>
    <submittedName>
        <fullName evidence="1">Uncharacterized protein</fullName>
    </submittedName>
</protein>
<proteinExistence type="predicted"/>
<dbReference type="HOGENOM" id="CLU_3433328_0_0_1"/>
<dbReference type="InParanoid" id="D7TUK4"/>
<keyword evidence="2" id="KW-1185">Reference proteome</keyword>
<dbReference type="Proteomes" id="UP000009183">
    <property type="component" value="Chromosome 14"/>
</dbReference>
<dbReference type="EMBL" id="FN596249">
    <property type="protein sequence ID" value="CBI34179.3"/>
    <property type="molecule type" value="Genomic_DNA"/>
</dbReference>
<evidence type="ECO:0000313" key="2">
    <source>
        <dbReference type="Proteomes" id="UP000009183"/>
    </source>
</evidence>
<name>D7TUK4_VITVI</name>
<evidence type="ECO:0000313" key="1">
    <source>
        <dbReference type="EMBL" id="CBI34179.3"/>
    </source>
</evidence>
<accession>D7TUK4</accession>
<reference evidence="2" key="1">
    <citation type="journal article" date="2007" name="Nature">
        <title>The grapevine genome sequence suggests ancestral hexaploidization in major angiosperm phyla.</title>
        <authorList>
            <consortium name="The French-Italian Public Consortium for Grapevine Genome Characterization."/>
            <person name="Jaillon O."/>
            <person name="Aury J.-M."/>
            <person name="Noel B."/>
            <person name="Policriti A."/>
            <person name="Clepet C."/>
            <person name="Casagrande A."/>
            <person name="Choisne N."/>
            <person name="Aubourg S."/>
            <person name="Vitulo N."/>
            <person name="Jubin C."/>
            <person name="Vezzi A."/>
            <person name="Legeai F."/>
            <person name="Hugueney P."/>
            <person name="Dasilva C."/>
            <person name="Horner D."/>
            <person name="Mica E."/>
            <person name="Jublot D."/>
            <person name="Poulain J."/>
            <person name="Bruyere C."/>
            <person name="Billault A."/>
            <person name="Segurens B."/>
            <person name="Gouyvenoux M."/>
            <person name="Ugarte E."/>
            <person name="Cattonaro F."/>
            <person name="Anthouard V."/>
            <person name="Vico V."/>
            <person name="Del Fabbro C."/>
            <person name="Alaux M."/>
            <person name="Di Gaspero G."/>
            <person name="Dumas V."/>
            <person name="Felice N."/>
            <person name="Paillard S."/>
            <person name="Juman I."/>
            <person name="Moroldo M."/>
            <person name="Scalabrin S."/>
            <person name="Canaguier A."/>
            <person name="Le Clainche I."/>
            <person name="Malacrida G."/>
            <person name="Durand E."/>
            <person name="Pesole G."/>
            <person name="Laucou V."/>
            <person name="Chatelet P."/>
            <person name="Merdinoglu D."/>
            <person name="Delledonne M."/>
            <person name="Pezzotti M."/>
            <person name="Lecharny A."/>
            <person name="Scarpelli C."/>
            <person name="Artiguenave F."/>
            <person name="Pe M.E."/>
            <person name="Valle G."/>
            <person name="Morgante M."/>
            <person name="Caboche M."/>
            <person name="Adam-Blondon A.-F."/>
            <person name="Weissenbach J."/>
            <person name="Quetier F."/>
            <person name="Wincker P."/>
        </authorList>
    </citation>
    <scope>NUCLEOTIDE SEQUENCE [LARGE SCALE GENOMIC DNA]</scope>
    <source>
        <strain evidence="2">cv. Pinot noir / PN40024</strain>
    </source>
</reference>